<dbReference type="Pfam" id="PF14559">
    <property type="entry name" value="TPR_19"/>
    <property type="match status" value="2"/>
</dbReference>
<evidence type="ECO:0000313" key="6">
    <source>
        <dbReference type="Proteomes" id="UP001200334"/>
    </source>
</evidence>
<protein>
    <submittedName>
        <fullName evidence="4">Peptide-binding protein</fullName>
    </submittedName>
    <submittedName>
        <fullName evidence="5">Tetratricopeptide repeat protein</fullName>
    </submittedName>
</protein>
<dbReference type="RefSeq" id="WP_003617644.1">
    <property type="nucleotide sequence ID" value="NZ_BJLO01000003.1"/>
</dbReference>
<proteinExistence type="predicted"/>
<organism evidence="4">
    <name type="scientific">Lactobacillus delbrueckii subsp. lactis</name>
    <dbReference type="NCBI Taxonomy" id="29397"/>
    <lineage>
        <taxon>Bacteria</taxon>
        <taxon>Bacillati</taxon>
        <taxon>Bacillota</taxon>
        <taxon>Bacilli</taxon>
        <taxon>Lactobacillales</taxon>
        <taxon>Lactobacillaceae</taxon>
        <taxon>Lactobacillus</taxon>
    </lineage>
</organism>
<evidence type="ECO:0000313" key="4">
    <source>
        <dbReference type="EMBL" id="AZA16281.1"/>
    </source>
</evidence>
<dbReference type="InterPro" id="IPR011990">
    <property type="entry name" value="TPR-like_helical_dom_sf"/>
</dbReference>
<evidence type="ECO:0000313" key="5">
    <source>
        <dbReference type="EMBL" id="MCD5563158.1"/>
    </source>
</evidence>
<evidence type="ECO:0000256" key="3">
    <source>
        <dbReference type="PROSITE-ProRule" id="PRU00339"/>
    </source>
</evidence>
<dbReference type="PROSITE" id="PS50005">
    <property type="entry name" value="TPR"/>
    <property type="match status" value="2"/>
</dbReference>
<sequence length="417" mass="47172">MTYSEQLLDAIQGHRFSESRALLKQALENDDPEILASLAENLTDLGFTDLAKEVYRSLIADFPNEDLFKVYLAEILLNDGAEDDGLTLLYNVPADSDAYLESLLVQADYYQSEGLIETARAKMEQARQQAPDEDAITFGLAELDYMSDLNDQALPLYQDLRQRQTMFGEVNLNQRVFQTLAKLGRYEEAAAFINDHKEDLLDIDAKYRAGVIMEEAGQFDKAISFLDDVIKQSPDYVNAYPFLAKAYQEEDNPEEALFAAQTGLGYNELDEELYLTGAKAAAKLGKAEDAEDLLQRGLEVNPDNSSLRLLLSDLYLAQGRAEDSLALFTALADSDLEPQAHWNMARSYQEMEKYDQALQEYLLAYQSLQTSPAFLRGMISFTQESAHGDLARQLLEKYLKLVPDDQEMQELYEQLRN</sequence>
<dbReference type="Gene3D" id="1.25.40.10">
    <property type="entry name" value="Tetratricopeptide repeat domain"/>
    <property type="match status" value="4"/>
</dbReference>
<dbReference type="InterPro" id="IPR019734">
    <property type="entry name" value="TPR_rpt"/>
</dbReference>
<dbReference type="InterPro" id="IPR051012">
    <property type="entry name" value="CellSynth/LPSAsmb/PSIAsmb"/>
</dbReference>
<name>A0A061CAS4_LACDL</name>
<dbReference type="AlphaFoldDB" id="A0A061CAS4"/>
<dbReference type="Proteomes" id="UP001200334">
    <property type="component" value="Unassembled WGS sequence"/>
</dbReference>
<dbReference type="EMBL" id="CP031023">
    <property type="protein sequence ID" value="AZA16281.1"/>
    <property type="molecule type" value="Genomic_DNA"/>
</dbReference>
<feature type="repeat" description="TPR" evidence="3">
    <location>
        <begin position="203"/>
        <end position="236"/>
    </location>
</feature>
<evidence type="ECO:0000256" key="2">
    <source>
        <dbReference type="ARBA" id="ARBA00022803"/>
    </source>
</evidence>
<dbReference type="EMBL" id="JAJNUY010000008">
    <property type="protein sequence ID" value="MCD5563158.1"/>
    <property type="molecule type" value="Genomic_DNA"/>
</dbReference>
<dbReference type="PANTHER" id="PTHR45586:SF1">
    <property type="entry name" value="LIPOPOLYSACCHARIDE ASSEMBLY PROTEIN B"/>
    <property type="match status" value="1"/>
</dbReference>
<dbReference type="SMART" id="SM00028">
    <property type="entry name" value="TPR"/>
    <property type="match status" value="4"/>
</dbReference>
<reference evidence="5 6" key="2">
    <citation type="submission" date="2021-12" db="EMBL/GenBank/DDBJ databases">
        <title>Antimicrobial susceptibility of Lactobacillus delbrueckii subsp. lactis obtained from milk products and other habitats.</title>
        <authorList>
            <person name="Shani N."/>
        </authorList>
    </citation>
    <scope>NUCLEOTIDE SEQUENCE [LARGE SCALE GENOMIC DNA]</scope>
    <source>
        <strain evidence="5 6">FAM 21755</strain>
    </source>
</reference>
<gene>
    <name evidence="4" type="ORF">DQL93_07070</name>
    <name evidence="5" type="ORF">LOB85_03160</name>
</gene>
<reference evidence="4" key="1">
    <citation type="submission" date="2018-07" db="EMBL/GenBank/DDBJ databases">
        <authorList>
            <person name="Somerville V."/>
        </authorList>
    </citation>
    <scope>NUCLEOTIDE SEQUENCE</scope>
    <source>
        <strain evidence="4">NWC_2_2</strain>
    </source>
</reference>
<dbReference type="PANTHER" id="PTHR45586">
    <property type="entry name" value="TPR REPEAT-CONTAINING PROTEIN PA4667"/>
    <property type="match status" value="1"/>
</dbReference>
<dbReference type="OrthoDB" id="2080803at2"/>
<keyword evidence="1" id="KW-0677">Repeat</keyword>
<accession>A0A061CAS4</accession>
<evidence type="ECO:0000256" key="1">
    <source>
        <dbReference type="ARBA" id="ARBA00022737"/>
    </source>
</evidence>
<feature type="repeat" description="TPR" evidence="3">
    <location>
        <begin position="271"/>
        <end position="304"/>
    </location>
</feature>
<keyword evidence="2 3" id="KW-0802">TPR repeat</keyword>
<dbReference type="SUPFAM" id="SSF48452">
    <property type="entry name" value="TPR-like"/>
    <property type="match status" value="2"/>
</dbReference>